<organism evidence="1 2">
    <name type="scientific">Blumeria graminis f. sp. triticale</name>
    <dbReference type="NCBI Taxonomy" id="1689686"/>
    <lineage>
        <taxon>Eukaryota</taxon>
        <taxon>Fungi</taxon>
        <taxon>Dikarya</taxon>
        <taxon>Ascomycota</taxon>
        <taxon>Pezizomycotina</taxon>
        <taxon>Leotiomycetes</taxon>
        <taxon>Erysiphales</taxon>
        <taxon>Erysiphaceae</taxon>
        <taxon>Blumeria</taxon>
    </lineage>
</organism>
<dbReference type="Proteomes" id="UP000683417">
    <property type="component" value="Unassembled WGS sequence"/>
</dbReference>
<proteinExistence type="predicted"/>
<accession>A0A9W4CV39</accession>
<dbReference type="EMBL" id="CAJHIT010000001">
    <property type="protein sequence ID" value="CAD6499069.1"/>
    <property type="molecule type" value="Genomic_DNA"/>
</dbReference>
<reference evidence="1" key="1">
    <citation type="submission" date="2020-10" db="EMBL/GenBank/DDBJ databases">
        <authorList>
            <person name="Muller C M."/>
        </authorList>
    </citation>
    <scope>NUCLEOTIDE SEQUENCE</scope>
    <source>
        <strain evidence="1">THUN-12</strain>
    </source>
</reference>
<evidence type="ECO:0000313" key="2">
    <source>
        <dbReference type="Proteomes" id="UP000683417"/>
    </source>
</evidence>
<gene>
    <name evidence="1" type="ORF">BGTH12_LOCUS427</name>
</gene>
<protein>
    <submittedName>
        <fullName evidence="1">BgTH12-04721</fullName>
    </submittedName>
</protein>
<comment type="caution">
    <text evidence="1">The sequence shown here is derived from an EMBL/GenBank/DDBJ whole genome shotgun (WGS) entry which is preliminary data.</text>
</comment>
<evidence type="ECO:0000313" key="1">
    <source>
        <dbReference type="EMBL" id="CAD6499069.1"/>
    </source>
</evidence>
<sequence>MDASTYYPGGFDLTTSQLGLQGNSLIT</sequence>
<name>A0A9W4CV39_BLUGR</name>
<dbReference type="AlphaFoldDB" id="A0A9W4CV39"/>